<keyword evidence="2" id="KW-1185">Reference proteome</keyword>
<evidence type="ECO:0000313" key="1">
    <source>
        <dbReference type="EMBL" id="KAH7909871.1"/>
    </source>
</evidence>
<proteinExistence type="predicted"/>
<reference evidence="1" key="1">
    <citation type="journal article" date="2021" name="New Phytol.">
        <title>Evolutionary innovations through gain and loss of genes in the ectomycorrhizal Boletales.</title>
        <authorList>
            <person name="Wu G."/>
            <person name="Miyauchi S."/>
            <person name="Morin E."/>
            <person name="Kuo A."/>
            <person name="Drula E."/>
            <person name="Varga T."/>
            <person name="Kohler A."/>
            <person name="Feng B."/>
            <person name="Cao Y."/>
            <person name="Lipzen A."/>
            <person name="Daum C."/>
            <person name="Hundley H."/>
            <person name="Pangilinan J."/>
            <person name="Johnson J."/>
            <person name="Barry K."/>
            <person name="LaButti K."/>
            <person name="Ng V."/>
            <person name="Ahrendt S."/>
            <person name="Min B."/>
            <person name="Choi I.G."/>
            <person name="Park H."/>
            <person name="Plett J.M."/>
            <person name="Magnuson J."/>
            <person name="Spatafora J.W."/>
            <person name="Nagy L.G."/>
            <person name="Henrissat B."/>
            <person name="Grigoriev I.V."/>
            <person name="Yang Z.L."/>
            <person name="Xu J."/>
            <person name="Martin F.M."/>
        </authorList>
    </citation>
    <scope>NUCLEOTIDE SEQUENCE</scope>
    <source>
        <strain evidence="1">ATCC 28755</strain>
    </source>
</reference>
<organism evidence="1 2">
    <name type="scientific">Hygrophoropsis aurantiaca</name>
    <dbReference type="NCBI Taxonomy" id="72124"/>
    <lineage>
        <taxon>Eukaryota</taxon>
        <taxon>Fungi</taxon>
        <taxon>Dikarya</taxon>
        <taxon>Basidiomycota</taxon>
        <taxon>Agaricomycotina</taxon>
        <taxon>Agaricomycetes</taxon>
        <taxon>Agaricomycetidae</taxon>
        <taxon>Boletales</taxon>
        <taxon>Coniophorineae</taxon>
        <taxon>Hygrophoropsidaceae</taxon>
        <taxon>Hygrophoropsis</taxon>
    </lineage>
</organism>
<name>A0ACB8AA24_9AGAM</name>
<evidence type="ECO:0000313" key="2">
    <source>
        <dbReference type="Proteomes" id="UP000790377"/>
    </source>
</evidence>
<comment type="caution">
    <text evidence="1">The sequence shown here is derived from an EMBL/GenBank/DDBJ whole genome shotgun (WGS) entry which is preliminary data.</text>
</comment>
<protein>
    <submittedName>
        <fullName evidence="1">Uncharacterized protein</fullName>
    </submittedName>
</protein>
<accession>A0ACB8AA24</accession>
<dbReference type="Proteomes" id="UP000790377">
    <property type="component" value="Unassembled WGS sequence"/>
</dbReference>
<gene>
    <name evidence="1" type="ORF">BJ138DRAFT_1154209</name>
</gene>
<dbReference type="EMBL" id="MU267737">
    <property type="protein sequence ID" value="KAH7909871.1"/>
    <property type="molecule type" value="Genomic_DNA"/>
</dbReference>
<sequence length="243" mass="26965">MVQFFDEIPEFLFEWMKKQQMFWVASAPLMSDGHVNVSPKGTLDCFHLVDAHRVWYEDLSGSGIETISHLRENGRITVMFTAFDGPPRITRLFGTGTVHEFGTPEYHALIPAETRKPGSRAAIVVDIHKVSTSCGYAVPFYQFVSHRTQLLRFFDKKESAESDENGLKAYWNLKNLRSLDGLPGLLTAPDSKDTPSSSFDIDAVVQKSKSKEKGTSDKVGLLVGFAAGALVATAVPRLLARLQ</sequence>